<sequence>MFFVSLALFCGRGVFCSGRRRKPSRKENLQSLSLRCECAFGPKPRASPSPSPGRRPSGLQASPSNGRTKTGGM</sequence>
<evidence type="ECO:0000313" key="3">
    <source>
        <dbReference type="EMBL" id="KAH7158243.1"/>
    </source>
</evidence>
<feature type="compositionally biased region" description="Polar residues" evidence="1">
    <location>
        <begin position="59"/>
        <end position="73"/>
    </location>
</feature>
<accession>A0A9P9FAE3</accession>
<evidence type="ECO:0000256" key="1">
    <source>
        <dbReference type="SAM" id="MobiDB-lite"/>
    </source>
</evidence>
<protein>
    <recommendedName>
        <fullName evidence="5">Secreted protein</fullName>
    </recommendedName>
</protein>
<proteinExistence type="predicted"/>
<dbReference type="EMBL" id="JAGMUU010000003">
    <property type="protein sequence ID" value="KAH7158243.1"/>
    <property type="molecule type" value="Genomic_DNA"/>
</dbReference>
<organism evidence="3 4">
    <name type="scientific">Dactylonectria estremocensis</name>
    <dbReference type="NCBI Taxonomy" id="1079267"/>
    <lineage>
        <taxon>Eukaryota</taxon>
        <taxon>Fungi</taxon>
        <taxon>Dikarya</taxon>
        <taxon>Ascomycota</taxon>
        <taxon>Pezizomycotina</taxon>
        <taxon>Sordariomycetes</taxon>
        <taxon>Hypocreomycetidae</taxon>
        <taxon>Hypocreales</taxon>
        <taxon>Nectriaceae</taxon>
        <taxon>Dactylonectria</taxon>
    </lineage>
</organism>
<comment type="caution">
    <text evidence="3">The sequence shown here is derived from an EMBL/GenBank/DDBJ whole genome shotgun (WGS) entry which is preliminary data.</text>
</comment>
<feature type="signal peptide" evidence="2">
    <location>
        <begin position="1"/>
        <end position="16"/>
    </location>
</feature>
<reference evidence="3" key="1">
    <citation type="journal article" date="2021" name="Nat. Commun.">
        <title>Genetic determinants of endophytism in the Arabidopsis root mycobiome.</title>
        <authorList>
            <person name="Mesny F."/>
            <person name="Miyauchi S."/>
            <person name="Thiergart T."/>
            <person name="Pickel B."/>
            <person name="Atanasova L."/>
            <person name="Karlsson M."/>
            <person name="Huettel B."/>
            <person name="Barry K.W."/>
            <person name="Haridas S."/>
            <person name="Chen C."/>
            <person name="Bauer D."/>
            <person name="Andreopoulos W."/>
            <person name="Pangilinan J."/>
            <person name="LaButti K."/>
            <person name="Riley R."/>
            <person name="Lipzen A."/>
            <person name="Clum A."/>
            <person name="Drula E."/>
            <person name="Henrissat B."/>
            <person name="Kohler A."/>
            <person name="Grigoriev I.V."/>
            <person name="Martin F.M."/>
            <person name="Hacquard S."/>
        </authorList>
    </citation>
    <scope>NUCLEOTIDE SEQUENCE</scope>
    <source>
        <strain evidence="3">MPI-CAGE-AT-0021</strain>
    </source>
</reference>
<dbReference type="Proteomes" id="UP000717696">
    <property type="component" value="Unassembled WGS sequence"/>
</dbReference>
<dbReference type="AlphaFoldDB" id="A0A9P9FAE3"/>
<evidence type="ECO:0000313" key="4">
    <source>
        <dbReference type="Proteomes" id="UP000717696"/>
    </source>
</evidence>
<keyword evidence="2" id="KW-0732">Signal</keyword>
<feature type="region of interest" description="Disordered" evidence="1">
    <location>
        <begin position="41"/>
        <end position="73"/>
    </location>
</feature>
<feature type="chain" id="PRO_5040170050" description="Secreted protein" evidence="2">
    <location>
        <begin position="17"/>
        <end position="73"/>
    </location>
</feature>
<keyword evidence="4" id="KW-1185">Reference proteome</keyword>
<name>A0A9P9FAE3_9HYPO</name>
<gene>
    <name evidence="3" type="ORF">B0J13DRAFT_192179</name>
</gene>
<evidence type="ECO:0000256" key="2">
    <source>
        <dbReference type="SAM" id="SignalP"/>
    </source>
</evidence>
<evidence type="ECO:0008006" key="5">
    <source>
        <dbReference type="Google" id="ProtNLM"/>
    </source>
</evidence>